<dbReference type="EnsemblMetazoa" id="BGLB001500-RB">
    <property type="protein sequence ID" value="BGLB001500-PB"/>
    <property type="gene ID" value="BGLB001500"/>
</dbReference>
<dbReference type="CDD" id="cd10207">
    <property type="entry name" value="ASKHA_NBD_Arp10"/>
    <property type="match status" value="1"/>
</dbReference>
<comment type="similarity">
    <text evidence="2">Belongs to the actin family.</text>
</comment>
<dbReference type="SUPFAM" id="SSF53067">
    <property type="entry name" value="Actin-like ATPase domain"/>
    <property type="match status" value="2"/>
</dbReference>
<dbReference type="VEuPathDB" id="VectorBase:BGLB001500"/>
<dbReference type="OrthoDB" id="337660at2759"/>
<dbReference type="Gene3D" id="3.90.640.10">
    <property type="entry name" value="Actin, Chain A, domain 4"/>
    <property type="match status" value="1"/>
</dbReference>
<name>A0A2C9JEP5_BIOGL</name>
<dbReference type="Proteomes" id="UP000076420">
    <property type="component" value="Unassembled WGS sequence"/>
</dbReference>
<organism evidence="3 4">
    <name type="scientific">Biomphalaria glabrata</name>
    <name type="common">Bloodfluke planorb</name>
    <name type="synonym">Freshwater snail</name>
    <dbReference type="NCBI Taxonomy" id="6526"/>
    <lineage>
        <taxon>Eukaryota</taxon>
        <taxon>Metazoa</taxon>
        <taxon>Spiralia</taxon>
        <taxon>Lophotrochozoa</taxon>
        <taxon>Mollusca</taxon>
        <taxon>Gastropoda</taxon>
        <taxon>Heterobranchia</taxon>
        <taxon>Euthyneura</taxon>
        <taxon>Panpulmonata</taxon>
        <taxon>Hygrophila</taxon>
        <taxon>Lymnaeoidea</taxon>
        <taxon>Planorbidae</taxon>
        <taxon>Biomphalaria</taxon>
    </lineage>
</organism>
<evidence type="ECO:0000313" key="4">
    <source>
        <dbReference type="Proteomes" id="UP000076420"/>
    </source>
</evidence>
<protein>
    <recommendedName>
        <fullName evidence="5">Actin-related protein 10</fullName>
    </recommendedName>
</protein>
<dbReference type="SMART" id="SM00268">
    <property type="entry name" value="ACTIN"/>
    <property type="match status" value="1"/>
</dbReference>
<dbReference type="VEuPathDB" id="VectorBase:BGLAX_048623"/>
<dbReference type="AlphaFoldDB" id="A0A2C9JEP5"/>
<dbReference type="InterPro" id="IPR043129">
    <property type="entry name" value="ATPase_NBD"/>
</dbReference>
<dbReference type="STRING" id="6526.A0A2C9JEP5"/>
<evidence type="ECO:0000313" key="3">
    <source>
        <dbReference type="EnsemblMetazoa" id="BGLB001500-PC"/>
    </source>
</evidence>
<evidence type="ECO:0000256" key="1">
    <source>
        <dbReference type="ARBA" id="ARBA00003520"/>
    </source>
</evidence>
<gene>
    <name evidence="3" type="primary">106055348</name>
</gene>
<dbReference type="EnsemblMetazoa" id="BGLB001500-RC">
    <property type="protein sequence ID" value="BGLB001500-PC"/>
    <property type="gene ID" value="BGLB001500"/>
</dbReference>
<dbReference type="KEGG" id="bgt:106055348"/>
<reference evidence="3" key="1">
    <citation type="submission" date="2020-05" db="UniProtKB">
        <authorList>
            <consortium name="EnsemblMetazoa"/>
        </authorList>
    </citation>
    <scope>IDENTIFICATION</scope>
    <source>
        <strain evidence="3">BB02</strain>
    </source>
</reference>
<dbReference type="Pfam" id="PF00022">
    <property type="entry name" value="Actin"/>
    <property type="match status" value="1"/>
</dbReference>
<dbReference type="PANTHER" id="PTHR11937">
    <property type="entry name" value="ACTIN"/>
    <property type="match status" value="1"/>
</dbReference>
<dbReference type="InterPro" id="IPR004000">
    <property type="entry name" value="Actin"/>
</dbReference>
<proteinExistence type="inferred from homology"/>
<dbReference type="RefSeq" id="XP_013067019.2">
    <property type="nucleotide sequence ID" value="XM_013211565.2"/>
</dbReference>
<sequence>MPHFEGLLGDEPRIIILDIGSAYTKCGLAGDTGPRCIIPSETKNPRNQQTSKIWDYSSTDELYEHLKELLYTLISRYLLVTPKDRRVVVIESLLCPTDFRDTLARVLFKHFEVASILFAPSHLLSLMTLGTKTGLVLDVGYQESFVVPVYEGIPILKGWRTIPLASKAIHSRIKSQLLEHGTVSTPEQKHQPVASMPDILTDELLEDIKVCCCFVTEYSRGQQIQEVTMRGGHANKLPPPPPDTDYQIDGGSVLNISGRIREHTCEVLFEQDNDETSIATLLMDAIVACPIDTRKDLASNILVTGGTSMMPGFYHRLQLELSHLLKKPCYAQQLGIKKFLFHKAPAKENYTAWLGGALLGALETLPSKSLSRDVYLQKGKLPDWCCIDSDFLLEDKNSKS</sequence>
<accession>A0A2C9JEP5</accession>
<comment type="function">
    <text evidence="1">Actins are highly conserved proteins that are involved in various types of cell motility and are ubiquitously expressed in all eukaryotic cells.</text>
</comment>
<evidence type="ECO:0000256" key="2">
    <source>
        <dbReference type="RuleBase" id="RU000487"/>
    </source>
</evidence>
<dbReference type="RefSeq" id="XP_013067020.2">
    <property type="nucleotide sequence ID" value="XM_013211566.2"/>
</dbReference>
<dbReference type="Gene3D" id="3.30.420.40">
    <property type="match status" value="2"/>
</dbReference>
<evidence type="ECO:0008006" key="5">
    <source>
        <dbReference type="Google" id="ProtNLM"/>
    </source>
</evidence>